<dbReference type="Pfam" id="PF06251">
    <property type="entry name" value="Caps_syn_GfcC_C"/>
    <property type="match status" value="1"/>
</dbReference>
<feature type="signal peptide" evidence="1">
    <location>
        <begin position="1"/>
        <end position="23"/>
    </location>
</feature>
<keyword evidence="1" id="KW-0732">Signal</keyword>
<evidence type="ECO:0000259" key="2">
    <source>
        <dbReference type="Pfam" id="PF06251"/>
    </source>
</evidence>
<feature type="domain" description="Capsule biosynthesis GfcC-like C-terminal" evidence="2">
    <location>
        <begin position="166"/>
        <end position="257"/>
    </location>
</feature>
<feature type="chain" id="PRO_5012684130" evidence="1">
    <location>
        <begin position="24"/>
        <end position="257"/>
    </location>
</feature>
<dbReference type="AlphaFoldDB" id="A0A1R4B3P1"/>
<dbReference type="Proteomes" id="UP000189475">
    <property type="component" value="Unassembled WGS sequence"/>
</dbReference>
<accession>A0A1R4B3P1</accession>
<protein>
    <submittedName>
        <fullName evidence="4">Uncharacterized protein</fullName>
    </submittedName>
</protein>
<evidence type="ECO:0000313" key="5">
    <source>
        <dbReference type="Proteomes" id="UP000189475"/>
    </source>
</evidence>
<sequence>MSFFKCTASTLLLCTIAATTAYAQQPKTTVKVVLDDNAKIQVSFAKQPRVSQSVFTALQQLDTSTLDIHWQSSGLYDVSSPLALKQETLMRLANEEDFAPMSQKNHWHKLRQTIREMRFGHKITTPIDPDATRINAAVNPLISGQWVLNLRTHADSVLVLGNVKNEGEQPWRQRQDAKTYADSAGLLTNSLSKLTVIQPSGQVETHKIAYWNRDFHEVAPGAIVYVSMPHAHTWFDVDKPNVSTNQVVVELLRNRLP</sequence>
<proteinExistence type="predicted"/>
<gene>
    <name evidence="4" type="ORF">VPAL9027_01494</name>
</gene>
<dbReference type="EMBL" id="FUFT01000003">
    <property type="protein sequence ID" value="SJL83526.1"/>
    <property type="molecule type" value="Genomic_DNA"/>
</dbReference>
<dbReference type="InterPro" id="IPR046459">
    <property type="entry name" value="Caps_syn_GfcC_N"/>
</dbReference>
<evidence type="ECO:0000259" key="3">
    <source>
        <dbReference type="Pfam" id="PF20616"/>
    </source>
</evidence>
<evidence type="ECO:0000313" key="4">
    <source>
        <dbReference type="EMBL" id="SJL83526.1"/>
    </source>
</evidence>
<reference evidence="4 5" key="1">
    <citation type="submission" date="2017-02" db="EMBL/GenBank/DDBJ databases">
        <authorList>
            <person name="Peterson S.W."/>
        </authorList>
    </citation>
    <scope>NUCLEOTIDE SEQUENCE [LARGE SCALE GENOMIC DNA]</scope>
    <source>
        <strain evidence="4 5">CECT 9027</strain>
    </source>
</reference>
<dbReference type="RefSeq" id="WP_077313818.1">
    <property type="nucleotide sequence ID" value="NZ_AP024887.1"/>
</dbReference>
<organism evidence="4 5">
    <name type="scientific">Vibrio palustris</name>
    <dbReference type="NCBI Taxonomy" id="1918946"/>
    <lineage>
        <taxon>Bacteria</taxon>
        <taxon>Pseudomonadati</taxon>
        <taxon>Pseudomonadota</taxon>
        <taxon>Gammaproteobacteria</taxon>
        <taxon>Vibrionales</taxon>
        <taxon>Vibrionaceae</taxon>
        <taxon>Vibrio</taxon>
    </lineage>
</organism>
<keyword evidence="5" id="KW-1185">Reference proteome</keyword>
<name>A0A1R4B3P1_9VIBR</name>
<dbReference type="Pfam" id="PF20616">
    <property type="entry name" value="Caps_syn_GfcC_N"/>
    <property type="match status" value="1"/>
</dbReference>
<evidence type="ECO:0000256" key="1">
    <source>
        <dbReference type="SAM" id="SignalP"/>
    </source>
</evidence>
<feature type="domain" description="Capsule biosynthesis GfcC-like N-terminal" evidence="3">
    <location>
        <begin position="28"/>
        <end position="149"/>
    </location>
</feature>
<dbReference type="STRING" id="1918946.VPAL9027_01494"/>
<dbReference type="OrthoDB" id="5814422at2"/>
<dbReference type="InterPro" id="IPR010425">
    <property type="entry name" value="Caps_synth_GfcC-like_C"/>
</dbReference>
<dbReference type="Gene3D" id="3.10.560.10">
    <property type="entry name" value="Outer membrane lipoprotein wza domain like"/>
    <property type="match status" value="1"/>
</dbReference>